<dbReference type="SMART" id="SM00054">
    <property type="entry name" value="EFh"/>
    <property type="match status" value="8"/>
</dbReference>
<evidence type="ECO:0000256" key="2">
    <source>
        <dbReference type="ARBA" id="ARBA00022737"/>
    </source>
</evidence>
<feature type="domain" description="EF-hand" evidence="6">
    <location>
        <begin position="286"/>
        <end position="321"/>
    </location>
</feature>
<reference evidence="7" key="1">
    <citation type="submission" date="2022-01" db="EMBL/GenBank/DDBJ databases">
        <authorList>
            <person name="Braso-Vives M."/>
        </authorList>
    </citation>
    <scope>NUCLEOTIDE SEQUENCE</scope>
</reference>
<protein>
    <submittedName>
        <fullName evidence="7">CALM1 protein</fullName>
    </submittedName>
</protein>
<keyword evidence="8" id="KW-1185">Reference proteome</keyword>
<accession>A0A8J9YSC4</accession>
<evidence type="ECO:0000313" key="8">
    <source>
        <dbReference type="Proteomes" id="UP000838412"/>
    </source>
</evidence>
<dbReference type="CDD" id="cd00051">
    <property type="entry name" value="EFh"/>
    <property type="match status" value="3"/>
</dbReference>
<dbReference type="AlphaFoldDB" id="A0A8J9YSC4"/>
<dbReference type="SUPFAM" id="SSF47473">
    <property type="entry name" value="EF-hand"/>
    <property type="match status" value="2"/>
</dbReference>
<dbReference type="Pfam" id="PF13499">
    <property type="entry name" value="EF-hand_7"/>
    <property type="match status" value="4"/>
</dbReference>
<keyword evidence="1" id="KW-0479">Metal-binding</keyword>
<evidence type="ECO:0000256" key="3">
    <source>
        <dbReference type="ARBA" id="ARBA00022837"/>
    </source>
</evidence>
<dbReference type="PROSITE" id="PS00018">
    <property type="entry name" value="EF_HAND_1"/>
    <property type="match status" value="7"/>
</dbReference>
<dbReference type="GO" id="GO:0016460">
    <property type="term" value="C:myosin II complex"/>
    <property type="evidence" value="ECO:0007669"/>
    <property type="project" value="TreeGrafter"/>
</dbReference>
<dbReference type="Gene3D" id="1.10.238.10">
    <property type="entry name" value="EF-hand"/>
    <property type="match status" value="4"/>
</dbReference>
<feature type="domain" description="EF-hand" evidence="6">
    <location>
        <begin position="53"/>
        <end position="88"/>
    </location>
</feature>
<evidence type="ECO:0000256" key="5">
    <source>
        <dbReference type="ARBA" id="ARBA00038202"/>
    </source>
</evidence>
<dbReference type="FunFam" id="1.10.238.10:FF:000107">
    <property type="entry name" value="Troponin C, skeletal muscle"/>
    <property type="match status" value="2"/>
</dbReference>
<dbReference type="OrthoDB" id="26525at2759"/>
<dbReference type="InterPro" id="IPR018247">
    <property type="entry name" value="EF_Hand_1_Ca_BS"/>
</dbReference>
<keyword evidence="2" id="KW-0677">Repeat</keyword>
<dbReference type="PROSITE" id="PS50222">
    <property type="entry name" value="EF_HAND_2"/>
    <property type="match status" value="8"/>
</dbReference>
<dbReference type="PANTHER" id="PTHR23048:SF46">
    <property type="entry name" value="TROPONIN C-LIKE ISOFORM X1"/>
    <property type="match status" value="1"/>
</dbReference>
<dbReference type="EMBL" id="OV696696">
    <property type="protein sequence ID" value="CAH1240748.1"/>
    <property type="molecule type" value="Genomic_DNA"/>
</dbReference>
<feature type="domain" description="EF-hand" evidence="6">
    <location>
        <begin position="174"/>
        <end position="209"/>
    </location>
</feature>
<feature type="domain" description="EF-hand" evidence="6">
    <location>
        <begin position="17"/>
        <end position="52"/>
    </location>
</feature>
<gene>
    <name evidence="7" type="primary">CALM1</name>
    <name evidence="7" type="ORF">BLAG_LOCUS4589</name>
</gene>
<name>A0A8J9YSC4_BRALA</name>
<dbReference type="InterPro" id="IPR050230">
    <property type="entry name" value="CALM/Myosin/TropC-like"/>
</dbReference>
<dbReference type="Proteomes" id="UP000838412">
    <property type="component" value="Chromosome 11"/>
</dbReference>
<feature type="domain" description="EF-hand" evidence="6">
    <location>
        <begin position="210"/>
        <end position="245"/>
    </location>
</feature>
<dbReference type="PANTHER" id="PTHR23048">
    <property type="entry name" value="MYOSIN LIGHT CHAIN 1, 3"/>
    <property type="match status" value="1"/>
</dbReference>
<keyword evidence="4" id="KW-0514">Muscle protein</keyword>
<dbReference type="InterPro" id="IPR002048">
    <property type="entry name" value="EF_hand_dom"/>
</dbReference>
<feature type="domain" description="EF-hand" evidence="6">
    <location>
        <begin position="130"/>
        <end position="165"/>
    </location>
</feature>
<feature type="domain" description="EF-hand" evidence="6">
    <location>
        <begin position="250"/>
        <end position="285"/>
    </location>
</feature>
<evidence type="ECO:0000256" key="4">
    <source>
        <dbReference type="ARBA" id="ARBA00023179"/>
    </source>
</evidence>
<evidence type="ECO:0000256" key="1">
    <source>
        <dbReference type="ARBA" id="ARBA00022723"/>
    </source>
</evidence>
<feature type="domain" description="EF-hand" evidence="6">
    <location>
        <begin position="93"/>
        <end position="128"/>
    </location>
</feature>
<proteinExistence type="inferred from homology"/>
<sequence length="322" mass="37410">MSESDDYVKARVMFKEEQISEFKMAFDMFDEDGGGDISTKELGTIMKRLGMSISREELQQMIDEVDEDASGTIDFEEFLEMMARAMQDSEREIPDDELRAAFRVLDKNGDGFIDKDEFRALASECAGDDLTDDELHEFMDEYDGNRDGRFDYEEWKEIIQELKAGTARQMFNEEQIAEFKMAFDMFDADGGGDISTRELGTIMKKLGLNVSRDQLQDMIDEVDVDASGTIDFEEFLEMMAKIMKEEKSELPDDEIRAVFQVFDTNRDGFISGREFKDYLDDMGEDLTEEEMEEILDECDTNRDGRLDLDEFREMLVTFNIRW</sequence>
<dbReference type="GO" id="GO:0005509">
    <property type="term" value="F:calcium ion binding"/>
    <property type="evidence" value="ECO:0007669"/>
    <property type="project" value="InterPro"/>
</dbReference>
<evidence type="ECO:0000313" key="7">
    <source>
        <dbReference type="EMBL" id="CAH1240748.1"/>
    </source>
</evidence>
<keyword evidence="3" id="KW-0106">Calcium</keyword>
<comment type="similarity">
    <text evidence="5">Belongs to the troponin C family.</text>
</comment>
<organism evidence="7 8">
    <name type="scientific">Branchiostoma lanceolatum</name>
    <name type="common">Common lancelet</name>
    <name type="synonym">Amphioxus lanceolatum</name>
    <dbReference type="NCBI Taxonomy" id="7740"/>
    <lineage>
        <taxon>Eukaryota</taxon>
        <taxon>Metazoa</taxon>
        <taxon>Chordata</taxon>
        <taxon>Cephalochordata</taxon>
        <taxon>Leptocardii</taxon>
        <taxon>Amphioxiformes</taxon>
        <taxon>Branchiostomatidae</taxon>
        <taxon>Branchiostoma</taxon>
    </lineage>
</organism>
<evidence type="ECO:0000259" key="6">
    <source>
        <dbReference type="PROSITE" id="PS50222"/>
    </source>
</evidence>
<dbReference type="InterPro" id="IPR011992">
    <property type="entry name" value="EF-hand-dom_pair"/>
</dbReference>